<organism evidence="2 3">
    <name type="scientific">Marasmius tenuissimus</name>
    <dbReference type="NCBI Taxonomy" id="585030"/>
    <lineage>
        <taxon>Eukaryota</taxon>
        <taxon>Fungi</taxon>
        <taxon>Dikarya</taxon>
        <taxon>Basidiomycota</taxon>
        <taxon>Agaricomycotina</taxon>
        <taxon>Agaricomycetes</taxon>
        <taxon>Agaricomycetidae</taxon>
        <taxon>Agaricales</taxon>
        <taxon>Marasmiineae</taxon>
        <taxon>Marasmiaceae</taxon>
        <taxon>Marasmius</taxon>
    </lineage>
</organism>
<feature type="region of interest" description="Disordered" evidence="1">
    <location>
        <begin position="25"/>
        <end position="73"/>
    </location>
</feature>
<name>A0ABR2ZBI1_9AGAR</name>
<feature type="region of interest" description="Disordered" evidence="1">
    <location>
        <begin position="179"/>
        <end position="199"/>
    </location>
</feature>
<dbReference type="Proteomes" id="UP001437256">
    <property type="component" value="Unassembled WGS sequence"/>
</dbReference>
<keyword evidence="3" id="KW-1185">Reference proteome</keyword>
<accession>A0ABR2ZBI1</accession>
<comment type="caution">
    <text evidence="2">The sequence shown here is derived from an EMBL/GenBank/DDBJ whole genome shotgun (WGS) entry which is preliminary data.</text>
</comment>
<evidence type="ECO:0000313" key="2">
    <source>
        <dbReference type="EMBL" id="KAL0059025.1"/>
    </source>
</evidence>
<evidence type="ECO:0000313" key="3">
    <source>
        <dbReference type="Proteomes" id="UP001437256"/>
    </source>
</evidence>
<proteinExistence type="predicted"/>
<feature type="region of interest" description="Disordered" evidence="1">
    <location>
        <begin position="213"/>
        <end position="275"/>
    </location>
</feature>
<protein>
    <submittedName>
        <fullName evidence="2">Uncharacterized protein</fullName>
    </submittedName>
</protein>
<feature type="compositionally biased region" description="Polar residues" evidence="1">
    <location>
        <begin position="213"/>
        <end position="237"/>
    </location>
</feature>
<reference evidence="2 3" key="1">
    <citation type="submission" date="2024-05" db="EMBL/GenBank/DDBJ databases">
        <title>A draft genome resource for the thread blight pathogen Marasmius tenuissimus strain MS-2.</title>
        <authorList>
            <person name="Yulfo-Soto G.E."/>
            <person name="Baruah I.K."/>
            <person name="Amoako-Attah I."/>
            <person name="Bukari Y."/>
            <person name="Meinhardt L.W."/>
            <person name="Bailey B.A."/>
            <person name="Cohen S.P."/>
        </authorList>
    </citation>
    <scope>NUCLEOTIDE SEQUENCE [LARGE SCALE GENOMIC DNA]</scope>
    <source>
        <strain evidence="2 3">MS-2</strain>
    </source>
</reference>
<evidence type="ECO:0000256" key="1">
    <source>
        <dbReference type="SAM" id="MobiDB-lite"/>
    </source>
</evidence>
<dbReference type="EMBL" id="JBBXMP010000255">
    <property type="protein sequence ID" value="KAL0059025.1"/>
    <property type="molecule type" value="Genomic_DNA"/>
</dbReference>
<feature type="compositionally biased region" description="Polar residues" evidence="1">
    <location>
        <begin position="34"/>
        <end position="55"/>
    </location>
</feature>
<sequence>MPHTWTGRACSVLGIKRGLHVLLHPDPVKPKMHSPTSQPPTSNLGSPFNSPSSRSRIPFSKKPASPSDCDGYPNSDATTFLRCQTDDTVRKPRPPRIDFNLYAKEIKDTATMTTRTATSRRNATWRSTDFLSVRKGGMEALDEGAAKGEAEVVKNDKGIGSISVRLRDRLGLESLFSRQKESAEVPPTPKVETRKAEKRSPFCLTVPRADSLSRVTSSDLSTPQACRSSGPSSTSTDLPPMPDTPVKGDFAIAQRRRARQEEDQGRRRMLRRSRSFADFRPLEIETMFGEPEYEVVDEVRRH</sequence>
<gene>
    <name evidence="2" type="ORF">AAF712_014263</name>
</gene>